<organism evidence="1 2">
    <name type="scientific">Wickerhamomyces pijperi</name>
    <name type="common">Yeast</name>
    <name type="synonym">Pichia pijperi</name>
    <dbReference type="NCBI Taxonomy" id="599730"/>
    <lineage>
        <taxon>Eukaryota</taxon>
        <taxon>Fungi</taxon>
        <taxon>Dikarya</taxon>
        <taxon>Ascomycota</taxon>
        <taxon>Saccharomycotina</taxon>
        <taxon>Saccharomycetes</taxon>
        <taxon>Phaffomycetales</taxon>
        <taxon>Wickerhamomycetaceae</taxon>
        <taxon>Wickerhamomyces</taxon>
    </lineage>
</organism>
<accession>A0A9P8Q408</accession>
<protein>
    <submittedName>
        <fullName evidence="1">Uncharacterized protein</fullName>
    </submittedName>
</protein>
<gene>
    <name evidence="1" type="ORF">WICPIJ_006290</name>
</gene>
<reference evidence="1" key="1">
    <citation type="journal article" date="2021" name="Open Biol.">
        <title>Shared evolutionary footprints suggest mitochondrial oxidative damage underlies multiple complex I losses in fungi.</title>
        <authorList>
            <person name="Schikora-Tamarit M.A."/>
            <person name="Marcet-Houben M."/>
            <person name="Nosek J."/>
            <person name="Gabaldon T."/>
        </authorList>
    </citation>
    <scope>NUCLEOTIDE SEQUENCE</scope>
    <source>
        <strain evidence="1">CBS2887</strain>
    </source>
</reference>
<evidence type="ECO:0000313" key="2">
    <source>
        <dbReference type="Proteomes" id="UP000774326"/>
    </source>
</evidence>
<comment type="caution">
    <text evidence="1">The sequence shown here is derived from an EMBL/GenBank/DDBJ whole genome shotgun (WGS) entry which is preliminary data.</text>
</comment>
<evidence type="ECO:0000313" key="1">
    <source>
        <dbReference type="EMBL" id="KAH3682755.1"/>
    </source>
</evidence>
<dbReference type="AlphaFoldDB" id="A0A9P8Q408"/>
<sequence>MLASSKSVGKMDPAIWMAKETPNSTPFIRCSKPRSETCEVLALALQRQLDELIGDGDSNEPNELLNARLGDGFVGEVLQDSRTVTGVGSQVLQQGSGGKKHQLWIGQGM</sequence>
<dbReference type="EMBL" id="JAEUBG010003417">
    <property type="protein sequence ID" value="KAH3682755.1"/>
    <property type="molecule type" value="Genomic_DNA"/>
</dbReference>
<name>A0A9P8Q408_WICPI</name>
<reference evidence="1" key="2">
    <citation type="submission" date="2021-01" db="EMBL/GenBank/DDBJ databases">
        <authorList>
            <person name="Schikora-Tamarit M.A."/>
        </authorList>
    </citation>
    <scope>NUCLEOTIDE SEQUENCE</scope>
    <source>
        <strain evidence="1">CBS2887</strain>
    </source>
</reference>
<dbReference type="Proteomes" id="UP000774326">
    <property type="component" value="Unassembled WGS sequence"/>
</dbReference>
<proteinExistence type="predicted"/>
<keyword evidence="2" id="KW-1185">Reference proteome</keyword>